<evidence type="ECO:0000313" key="1">
    <source>
        <dbReference type="EMBL" id="KAK8999478.1"/>
    </source>
</evidence>
<sequence>MQRGIELGRCCFGQSACVGDWYLEVCRSVSSTTEASPPSYYASRFLAVEFSDSNQSVSDSRSKELCVFPSRRCSVNQNFKAVFMYFP</sequence>
<gene>
    <name evidence="1" type="ORF">V6N11_070640</name>
</gene>
<accession>A0ABR2QFM1</accession>
<reference evidence="1 2" key="1">
    <citation type="journal article" date="2024" name="G3 (Bethesda)">
        <title>Genome assembly of Hibiscus sabdariffa L. provides insights into metabolisms of medicinal natural products.</title>
        <authorList>
            <person name="Kim T."/>
        </authorList>
    </citation>
    <scope>NUCLEOTIDE SEQUENCE [LARGE SCALE GENOMIC DNA]</scope>
    <source>
        <strain evidence="1">TK-2024</strain>
        <tissue evidence="1">Old leaves</tissue>
    </source>
</reference>
<keyword evidence="2" id="KW-1185">Reference proteome</keyword>
<proteinExistence type="predicted"/>
<evidence type="ECO:0000313" key="2">
    <source>
        <dbReference type="Proteomes" id="UP001396334"/>
    </source>
</evidence>
<organism evidence="1 2">
    <name type="scientific">Hibiscus sabdariffa</name>
    <name type="common">roselle</name>
    <dbReference type="NCBI Taxonomy" id="183260"/>
    <lineage>
        <taxon>Eukaryota</taxon>
        <taxon>Viridiplantae</taxon>
        <taxon>Streptophyta</taxon>
        <taxon>Embryophyta</taxon>
        <taxon>Tracheophyta</taxon>
        <taxon>Spermatophyta</taxon>
        <taxon>Magnoliopsida</taxon>
        <taxon>eudicotyledons</taxon>
        <taxon>Gunneridae</taxon>
        <taxon>Pentapetalae</taxon>
        <taxon>rosids</taxon>
        <taxon>malvids</taxon>
        <taxon>Malvales</taxon>
        <taxon>Malvaceae</taxon>
        <taxon>Malvoideae</taxon>
        <taxon>Hibiscus</taxon>
    </lineage>
</organism>
<dbReference type="EMBL" id="JBBPBN010000040">
    <property type="protein sequence ID" value="KAK8999478.1"/>
    <property type="molecule type" value="Genomic_DNA"/>
</dbReference>
<dbReference type="Proteomes" id="UP001396334">
    <property type="component" value="Unassembled WGS sequence"/>
</dbReference>
<comment type="caution">
    <text evidence="1">The sequence shown here is derived from an EMBL/GenBank/DDBJ whole genome shotgun (WGS) entry which is preliminary data.</text>
</comment>
<protein>
    <submittedName>
        <fullName evidence="1">Uncharacterized protein</fullName>
    </submittedName>
</protein>
<name>A0ABR2QFM1_9ROSI</name>